<evidence type="ECO:0000313" key="1">
    <source>
        <dbReference type="EMBL" id="MRW90448.1"/>
    </source>
</evidence>
<evidence type="ECO:0000313" key="2">
    <source>
        <dbReference type="Proteomes" id="UP000433309"/>
    </source>
</evidence>
<dbReference type="SUPFAM" id="SSF53335">
    <property type="entry name" value="S-adenosyl-L-methionine-dependent methyltransferases"/>
    <property type="match status" value="1"/>
</dbReference>
<sequence>MHSYVEPFRSMLPPNARLLVQAGANDGELARDYRALYPASSLLVVEAEPARAQHARDYAERVYQADLHSASDALYKQLEWADGWYFDASLEQLANPARVLQRVRKVLPVDACVVARITNGVYWDAPATPPRHAWTITDILNLFQQSGFRVVSGVLLNPAPLPPEIEAALRQRAAEQGLEAQTLLDAAQPSHYLIKAVPA</sequence>
<dbReference type="InterPro" id="IPR029063">
    <property type="entry name" value="SAM-dependent_MTases_sf"/>
</dbReference>
<comment type="caution">
    <text evidence="1">The sequence shown here is derived from an EMBL/GenBank/DDBJ whole genome shotgun (WGS) entry which is preliminary data.</text>
</comment>
<organism evidence="1 2">
    <name type="scientific">Duganella guangzhouensis</name>
    <dbReference type="NCBI Taxonomy" id="2666084"/>
    <lineage>
        <taxon>Bacteria</taxon>
        <taxon>Pseudomonadati</taxon>
        <taxon>Pseudomonadota</taxon>
        <taxon>Betaproteobacteria</taxon>
        <taxon>Burkholderiales</taxon>
        <taxon>Oxalobacteraceae</taxon>
        <taxon>Telluria group</taxon>
        <taxon>Duganella</taxon>
    </lineage>
</organism>
<dbReference type="Proteomes" id="UP000433309">
    <property type="component" value="Unassembled WGS sequence"/>
</dbReference>
<keyword evidence="2" id="KW-1185">Reference proteome</keyword>
<dbReference type="RefSeq" id="WP_154375870.1">
    <property type="nucleotide sequence ID" value="NZ_WKJK01000004.1"/>
</dbReference>
<gene>
    <name evidence="1" type="ORF">GJ699_10670</name>
</gene>
<reference evidence="1 2" key="1">
    <citation type="submission" date="2019-11" db="EMBL/GenBank/DDBJ databases">
        <title>Novel species isolated from a subtropical stream in China.</title>
        <authorList>
            <person name="Lu H."/>
        </authorList>
    </citation>
    <scope>NUCLEOTIDE SEQUENCE [LARGE SCALE GENOMIC DNA]</scope>
    <source>
        <strain evidence="1 2">FT80W</strain>
    </source>
</reference>
<proteinExistence type="predicted"/>
<dbReference type="EMBL" id="WKJK01000004">
    <property type="protein sequence ID" value="MRW90448.1"/>
    <property type="molecule type" value="Genomic_DNA"/>
</dbReference>
<evidence type="ECO:0008006" key="3">
    <source>
        <dbReference type="Google" id="ProtNLM"/>
    </source>
</evidence>
<protein>
    <recommendedName>
        <fullName evidence="3">Class I SAM-dependent methyltransferase</fullName>
    </recommendedName>
</protein>
<name>A0A6I2KWR7_9BURK</name>
<dbReference type="AlphaFoldDB" id="A0A6I2KWR7"/>
<dbReference type="Gene3D" id="3.40.50.150">
    <property type="entry name" value="Vaccinia Virus protein VP39"/>
    <property type="match status" value="1"/>
</dbReference>
<accession>A0A6I2KWR7</accession>